<keyword evidence="1" id="KW-0472">Membrane</keyword>
<reference evidence="3" key="1">
    <citation type="journal article" date="2019" name="Int. J. Syst. Evol. Microbiol.">
        <title>The Global Catalogue of Microorganisms (GCM) 10K type strain sequencing project: providing services to taxonomists for standard genome sequencing and annotation.</title>
        <authorList>
            <consortium name="The Broad Institute Genomics Platform"/>
            <consortium name="The Broad Institute Genome Sequencing Center for Infectious Disease"/>
            <person name="Wu L."/>
            <person name="Ma J."/>
        </authorList>
    </citation>
    <scope>NUCLEOTIDE SEQUENCE [LARGE SCALE GENOMIC DNA]</scope>
    <source>
        <strain evidence="3">JCM 32105</strain>
    </source>
</reference>
<organism evidence="2 3">
    <name type="scientific">Nemorincola caseinilytica</name>
    <dbReference type="NCBI Taxonomy" id="2054315"/>
    <lineage>
        <taxon>Bacteria</taxon>
        <taxon>Pseudomonadati</taxon>
        <taxon>Bacteroidota</taxon>
        <taxon>Chitinophagia</taxon>
        <taxon>Chitinophagales</taxon>
        <taxon>Chitinophagaceae</taxon>
        <taxon>Nemorincola</taxon>
    </lineage>
</organism>
<keyword evidence="1" id="KW-0812">Transmembrane</keyword>
<dbReference type="RefSeq" id="WP_345081407.1">
    <property type="nucleotide sequence ID" value="NZ_BAABFA010000010.1"/>
</dbReference>
<proteinExistence type="predicted"/>
<feature type="transmembrane region" description="Helical" evidence="1">
    <location>
        <begin position="51"/>
        <end position="73"/>
    </location>
</feature>
<evidence type="ECO:0000256" key="1">
    <source>
        <dbReference type="SAM" id="Phobius"/>
    </source>
</evidence>
<feature type="transmembrane region" description="Helical" evidence="1">
    <location>
        <begin position="156"/>
        <end position="172"/>
    </location>
</feature>
<feature type="transmembrane region" description="Helical" evidence="1">
    <location>
        <begin position="184"/>
        <end position="200"/>
    </location>
</feature>
<protein>
    <submittedName>
        <fullName evidence="2">Uncharacterized protein</fullName>
    </submittedName>
</protein>
<gene>
    <name evidence="2" type="ORF">GCM10023093_16510</name>
</gene>
<evidence type="ECO:0000313" key="2">
    <source>
        <dbReference type="EMBL" id="GAA4465027.1"/>
    </source>
</evidence>
<accession>A0ABP8NCV2</accession>
<sequence>MYTDQQSYSLSVNEAMRKGKWQLLYIPLSVLFGPPFLILVITPLVTTNDAWLGSAAGPVFLAAFTLPFIYYFIAMPRWRIWAFLQVRNVHELKERAILERILPRDGSWIWKLQITSAQQRAALAAVEQRFLQADVFIDDQELPYETTFKPSETGRMLMVASSIVWFGVAIYFVTRSGASDSKSFLLFGLVVIFIIAVRTFKKNAVLTMSNEGIKVSGEHLHPWRDIANEHIYFVNAGRDSHYKLSFTTEGKEVEISLRGIARSGQVHHAMRVYRGRYRAQNNI</sequence>
<feature type="transmembrane region" description="Helical" evidence="1">
    <location>
        <begin position="23"/>
        <end position="45"/>
    </location>
</feature>
<dbReference type="EMBL" id="BAABFA010000010">
    <property type="protein sequence ID" value="GAA4465027.1"/>
    <property type="molecule type" value="Genomic_DNA"/>
</dbReference>
<evidence type="ECO:0000313" key="3">
    <source>
        <dbReference type="Proteomes" id="UP001500067"/>
    </source>
</evidence>
<keyword evidence="3" id="KW-1185">Reference proteome</keyword>
<dbReference type="Proteomes" id="UP001500067">
    <property type="component" value="Unassembled WGS sequence"/>
</dbReference>
<comment type="caution">
    <text evidence="2">The sequence shown here is derived from an EMBL/GenBank/DDBJ whole genome shotgun (WGS) entry which is preliminary data.</text>
</comment>
<keyword evidence="1" id="KW-1133">Transmembrane helix</keyword>
<name>A0ABP8NCV2_9BACT</name>